<accession>A0A2N8U9A5</accession>
<dbReference type="AlphaFoldDB" id="A0A2N8U9A5"/>
<evidence type="ECO:0000256" key="1">
    <source>
        <dbReference type="SAM" id="MobiDB-lite"/>
    </source>
</evidence>
<feature type="region of interest" description="Disordered" evidence="1">
    <location>
        <begin position="150"/>
        <end position="260"/>
    </location>
</feature>
<feature type="signal peptide" evidence="2">
    <location>
        <begin position="1"/>
        <end position="21"/>
    </location>
</feature>
<dbReference type="EMBL" id="LT795055">
    <property type="protein sequence ID" value="SJX61319.1"/>
    <property type="molecule type" value="Genomic_DNA"/>
</dbReference>
<proteinExistence type="predicted"/>
<feature type="compositionally biased region" description="Polar residues" evidence="1">
    <location>
        <begin position="180"/>
        <end position="192"/>
    </location>
</feature>
<reference evidence="3 4" key="1">
    <citation type="submission" date="2017-02" db="EMBL/GenBank/DDBJ databases">
        <authorList>
            <person name="Peterson S.W."/>
        </authorList>
    </citation>
    <scope>NUCLEOTIDE SEQUENCE [LARGE SCALE GENOMIC DNA]</scope>
    <source>
        <strain evidence="3 4">SRS1_H2-8</strain>
    </source>
</reference>
<protein>
    <submittedName>
        <fullName evidence="3">Uncharacterized protein</fullName>
    </submittedName>
</protein>
<name>A0A2N8U9A5_9BASI</name>
<organism evidence="3 4">
    <name type="scientific">Sporisorium reilianum f. sp. reilianum</name>
    <dbReference type="NCBI Taxonomy" id="72559"/>
    <lineage>
        <taxon>Eukaryota</taxon>
        <taxon>Fungi</taxon>
        <taxon>Dikarya</taxon>
        <taxon>Basidiomycota</taxon>
        <taxon>Ustilaginomycotina</taxon>
        <taxon>Ustilaginomycetes</taxon>
        <taxon>Ustilaginales</taxon>
        <taxon>Ustilaginaceae</taxon>
        <taxon>Sporisorium</taxon>
    </lineage>
</organism>
<feature type="region of interest" description="Disordered" evidence="1">
    <location>
        <begin position="78"/>
        <end position="100"/>
    </location>
</feature>
<feature type="chain" id="PRO_5014932105" evidence="2">
    <location>
        <begin position="22"/>
        <end position="652"/>
    </location>
</feature>
<feature type="compositionally biased region" description="Polar residues" evidence="1">
    <location>
        <begin position="152"/>
        <end position="173"/>
    </location>
</feature>
<dbReference type="Proteomes" id="UP000239563">
    <property type="component" value="Chromosome II"/>
</dbReference>
<feature type="compositionally biased region" description="Low complexity" evidence="1">
    <location>
        <begin position="199"/>
        <end position="209"/>
    </location>
</feature>
<sequence>MMRMGRIYLVGILLLLRCALCTPLRPSILARGLSFDFNEIPVEDIDDGLRSWMQTPAVPVGHDSSAAGHVRFAQGALSTRQDENSFPLQSQPPQSHGQLLSTLRHTGPLAASQASQGFHTPEFVEPAKLDQPSLRDADPENSLSLKRPLQFQDGSSPAFQPQRSQLPGPTSSDARARSDPNLSYLQTPSEQNIGGFAGTGSSLSSGSSSHRQDSIPWHPSTQASTPSLGAPVGQDKSIFNTLPKDSSASSSSSHPLLPALEIPKHERKKLRKIPSLEDFDLASIVNKREADVRALSVQDPSRFSGALFKMSRRWDPNVNQLMASIGASPSARDTTADIGPWSLGANARRDPHTFFRNYFSRRKEAIQVIFRENNAQRSLLLTFLTNHRWIAGRRSKTLVGVWEIASDSENGRVALDFFGFHPFYPLKFAALERRAAGSGHRYLLQRDPTPSQEEANPPIKLKIFRVQKEALAAEEQGNPALGPGLLQQPDMQRLIESGELDRAIAISRLTRGNHVYVYQESAQALAVIERWKRAADIASGSFTLLKLDADQKAEVAMISAGRYQVRKKVKVVREDDGETFMLDFYPRLYWKSHSQRNTIAVWQFGPAIGGKRLMICRGFYHVEGDSYDRLTPGTVRGLQNFVFQYNMATLPS</sequence>
<evidence type="ECO:0000313" key="4">
    <source>
        <dbReference type="Proteomes" id="UP000239563"/>
    </source>
</evidence>
<gene>
    <name evidence="3" type="ORF">SRS1_10312</name>
</gene>
<evidence type="ECO:0000313" key="3">
    <source>
        <dbReference type="EMBL" id="SJX61319.1"/>
    </source>
</evidence>
<evidence type="ECO:0000256" key="2">
    <source>
        <dbReference type="SAM" id="SignalP"/>
    </source>
</evidence>
<keyword evidence="2" id="KW-0732">Signal</keyword>